<dbReference type="Gene3D" id="1.10.1660.10">
    <property type="match status" value="1"/>
</dbReference>
<dbReference type="InterPro" id="IPR010093">
    <property type="entry name" value="SinI_DNA-bd"/>
</dbReference>
<proteinExistence type="predicted"/>
<evidence type="ECO:0000313" key="4">
    <source>
        <dbReference type="EMBL" id="MFB8748239.1"/>
    </source>
</evidence>
<name>A0ABV5D9Z5_9ACTN</name>
<evidence type="ECO:0000313" key="5">
    <source>
        <dbReference type="Proteomes" id="UP001585018"/>
    </source>
</evidence>
<dbReference type="InterPro" id="IPR041657">
    <property type="entry name" value="HTH_17"/>
</dbReference>
<dbReference type="EMBL" id="JAYMRR010000002">
    <property type="protein sequence ID" value="MFB8748239.1"/>
    <property type="molecule type" value="Genomic_DNA"/>
</dbReference>
<protein>
    <submittedName>
        <fullName evidence="4">Helix-turn-helix transcriptional regulator</fullName>
    </submittedName>
</protein>
<dbReference type="InterPro" id="IPR009061">
    <property type="entry name" value="DNA-bd_dom_put_sf"/>
</dbReference>
<sequence length="154" mass="15890">MPTYSIGQAARLLRVSPETVRRWADAGRLPMGRDGSGNRVIDGAGLARFVRERAGGEAPDEASPAPVPVGNALTGIVTGVRLDGVVARVEVQAGPHRIASLVTREAVEDLGLAVGVTVTARMTSSDVHVEVPEPAARRPAPYGTAGPPTGRGGR</sequence>
<dbReference type="InterPro" id="IPR008995">
    <property type="entry name" value="Mo/tungstate-bd_C_term_dom"/>
</dbReference>
<dbReference type="RefSeq" id="WP_161341122.1">
    <property type="nucleotide sequence ID" value="NZ_CBDRAY010000047.1"/>
</dbReference>
<dbReference type="Pfam" id="PF12728">
    <property type="entry name" value="HTH_17"/>
    <property type="match status" value="1"/>
</dbReference>
<organism evidence="4 5">
    <name type="scientific">Streptomyces parvulus</name>
    <dbReference type="NCBI Taxonomy" id="146923"/>
    <lineage>
        <taxon>Bacteria</taxon>
        <taxon>Bacillati</taxon>
        <taxon>Actinomycetota</taxon>
        <taxon>Actinomycetes</taxon>
        <taxon>Kitasatosporales</taxon>
        <taxon>Streptomycetaceae</taxon>
        <taxon>Streptomyces</taxon>
    </lineage>
</organism>
<evidence type="ECO:0000256" key="1">
    <source>
        <dbReference type="SAM" id="MobiDB-lite"/>
    </source>
</evidence>
<dbReference type="Gene3D" id="2.40.50.100">
    <property type="match status" value="1"/>
</dbReference>
<reference evidence="4 5" key="1">
    <citation type="submission" date="2024-01" db="EMBL/GenBank/DDBJ databases">
        <title>Genome mining of biosynthetic gene clusters to explore secondary metabolites of Streptomyces sp.</title>
        <authorList>
            <person name="Baig A."/>
            <person name="Ajitkumar Shintre N."/>
            <person name="Kumar H."/>
            <person name="Anbarasu A."/>
            <person name="Ramaiah S."/>
        </authorList>
    </citation>
    <scope>NUCLEOTIDE SEQUENCE [LARGE SCALE GENOMIC DNA]</scope>
    <source>
        <strain evidence="4 5">A03</strain>
    </source>
</reference>
<feature type="domain" description="Transport-associated OB type 1" evidence="2">
    <location>
        <begin position="70"/>
        <end position="129"/>
    </location>
</feature>
<evidence type="ECO:0000259" key="3">
    <source>
        <dbReference type="Pfam" id="PF12728"/>
    </source>
</evidence>
<dbReference type="SUPFAM" id="SSF46955">
    <property type="entry name" value="Putative DNA-binding domain"/>
    <property type="match status" value="1"/>
</dbReference>
<comment type="caution">
    <text evidence="4">The sequence shown here is derived from an EMBL/GenBank/DDBJ whole genome shotgun (WGS) entry which is preliminary data.</text>
</comment>
<gene>
    <name evidence="4" type="ORF">VSS30_05410</name>
</gene>
<feature type="domain" description="Helix-turn-helix" evidence="3">
    <location>
        <begin position="4"/>
        <end position="53"/>
    </location>
</feature>
<feature type="region of interest" description="Disordered" evidence="1">
    <location>
        <begin position="130"/>
        <end position="154"/>
    </location>
</feature>
<dbReference type="Pfam" id="PF03459">
    <property type="entry name" value="TOBE"/>
    <property type="match status" value="1"/>
</dbReference>
<evidence type="ECO:0000259" key="2">
    <source>
        <dbReference type="Pfam" id="PF03459"/>
    </source>
</evidence>
<keyword evidence="5" id="KW-1185">Reference proteome</keyword>
<dbReference type="SUPFAM" id="SSF50331">
    <property type="entry name" value="MOP-like"/>
    <property type="match status" value="1"/>
</dbReference>
<dbReference type="InterPro" id="IPR005116">
    <property type="entry name" value="Transp-assoc_OB_typ1"/>
</dbReference>
<dbReference type="NCBIfam" id="TIGR01764">
    <property type="entry name" value="excise"/>
    <property type="match status" value="1"/>
</dbReference>
<feature type="compositionally biased region" description="Low complexity" evidence="1">
    <location>
        <begin position="132"/>
        <end position="148"/>
    </location>
</feature>
<accession>A0ABV5D9Z5</accession>
<dbReference type="Proteomes" id="UP001585018">
    <property type="component" value="Unassembled WGS sequence"/>
</dbReference>
<dbReference type="CDD" id="cd04762">
    <property type="entry name" value="HTH_MerR-trunc"/>
    <property type="match status" value="1"/>
</dbReference>